<dbReference type="InterPro" id="IPR032710">
    <property type="entry name" value="NTF2-like_dom_sf"/>
</dbReference>
<protein>
    <recommendedName>
        <fullName evidence="4">DUF4440 domain-containing protein</fullName>
    </recommendedName>
</protein>
<evidence type="ECO:0000256" key="1">
    <source>
        <dbReference type="SAM" id="Phobius"/>
    </source>
</evidence>
<keyword evidence="1" id="KW-0812">Transmembrane</keyword>
<dbReference type="KEGG" id="svp:Pan189_26710"/>
<name>A0A517R349_9PLAN</name>
<dbReference type="RefSeq" id="WP_145364397.1">
    <property type="nucleotide sequence ID" value="NZ_CP036268.1"/>
</dbReference>
<keyword evidence="3" id="KW-1185">Reference proteome</keyword>
<feature type="transmembrane region" description="Helical" evidence="1">
    <location>
        <begin position="31"/>
        <end position="55"/>
    </location>
</feature>
<dbReference type="OrthoDB" id="214920at2"/>
<gene>
    <name evidence="2" type="ORF">Pan189_26710</name>
</gene>
<dbReference type="EMBL" id="CP036268">
    <property type="protein sequence ID" value="QDT38281.1"/>
    <property type="molecule type" value="Genomic_DNA"/>
</dbReference>
<dbReference type="AlphaFoldDB" id="A0A517R349"/>
<organism evidence="2 3">
    <name type="scientific">Stratiformator vulcanicus</name>
    <dbReference type="NCBI Taxonomy" id="2527980"/>
    <lineage>
        <taxon>Bacteria</taxon>
        <taxon>Pseudomonadati</taxon>
        <taxon>Planctomycetota</taxon>
        <taxon>Planctomycetia</taxon>
        <taxon>Planctomycetales</taxon>
        <taxon>Planctomycetaceae</taxon>
        <taxon>Stratiformator</taxon>
    </lineage>
</organism>
<keyword evidence="1" id="KW-1133">Transmembrane helix</keyword>
<evidence type="ECO:0008006" key="4">
    <source>
        <dbReference type="Google" id="ProtNLM"/>
    </source>
</evidence>
<sequence length="183" mass="20304">MWLIEDPYPPVIALAIGAVVCAVIGKQRQNLLLLVGAGVLLASIGLVFVIDLLVVTEAEIVADRVMELKDAVENDDVDRVLSFLGENLEAERLQIYAAMGAFRLVPPIRLTDVDVEMKLNDSYALSFFRANGTVRAKQGGFESRIATRWKLSWRKVAGEWKVNEVQRLDPMNGEPINILSPSR</sequence>
<evidence type="ECO:0000313" key="3">
    <source>
        <dbReference type="Proteomes" id="UP000317318"/>
    </source>
</evidence>
<feature type="transmembrane region" description="Helical" evidence="1">
    <location>
        <begin position="6"/>
        <end position="24"/>
    </location>
</feature>
<dbReference type="Proteomes" id="UP000317318">
    <property type="component" value="Chromosome"/>
</dbReference>
<reference evidence="2 3" key="1">
    <citation type="submission" date="2019-02" db="EMBL/GenBank/DDBJ databases">
        <title>Deep-cultivation of Planctomycetes and their phenomic and genomic characterization uncovers novel biology.</title>
        <authorList>
            <person name="Wiegand S."/>
            <person name="Jogler M."/>
            <person name="Boedeker C."/>
            <person name="Pinto D."/>
            <person name="Vollmers J."/>
            <person name="Rivas-Marin E."/>
            <person name="Kohn T."/>
            <person name="Peeters S.H."/>
            <person name="Heuer A."/>
            <person name="Rast P."/>
            <person name="Oberbeckmann S."/>
            <person name="Bunk B."/>
            <person name="Jeske O."/>
            <person name="Meyerdierks A."/>
            <person name="Storesund J.E."/>
            <person name="Kallscheuer N."/>
            <person name="Luecker S."/>
            <person name="Lage O.M."/>
            <person name="Pohl T."/>
            <person name="Merkel B.J."/>
            <person name="Hornburger P."/>
            <person name="Mueller R.-W."/>
            <person name="Bruemmer F."/>
            <person name="Labrenz M."/>
            <person name="Spormann A.M."/>
            <person name="Op den Camp H."/>
            <person name="Overmann J."/>
            <person name="Amann R."/>
            <person name="Jetten M.S.M."/>
            <person name="Mascher T."/>
            <person name="Medema M.H."/>
            <person name="Devos D.P."/>
            <person name="Kaster A.-K."/>
            <person name="Ovreas L."/>
            <person name="Rohde M."/>
            <person name="Galperin M.Y."/>
            <person name="Jogler C."/>
        </authorList>
    </citation>
    <scope>NUCLEOTIDE SEQUENCE [LARGE SCALE GENOMIC DNA]</scope>
    <source>
        <strain evidence="2 3">Pan189</strain>
    </source>
</reference>
<accession>A0A517R349</accession>
<proteinExistence type="predicted"/>
<keyword evidence="1" id="KW-0472">Membrane</keyword>
<evidence type="ECO:0000313" key="2">
    <source>
        <dbReference type="EMBL" id="QDT38281.1"/>
    </source>
</evidence>
<dbReference type="SUPFAM" id="SSF54427">
    <property type="entry name" value="NTF2-like"/>
    <property type="match status" value="1"/>
</dbReference>